<dbReference type="Pfam" id="PF03167">
    <property type="entry name" value="UDG"/>
    <property type="match status" value="1"/>
</dbReference>
<dbReference type="GO" id="GO:0008017">
    <property type="term" value="F:microtubule binding"/>
    <property type="evidence" value="ECO:0007669"/>
    <property type="project" value="InterPro"/>
</dbReference>
<dbReference type="GO" id="GO:0005739">
    <property type="term" value="C:mitochondrion"/>
    <property type="evidence" value="ECO:0007669"/>
    <property type="project" value="UniProtKB-SubCell"/>
</dbReference>
<feature type="region of interest" description="Disordered" evidence="13">
    <location>
        <begin position="1012"/>
        <end position="1048"/>
    </location>
</feature>
<keyword evidence="10" id="KW-0505">Motor protein</keyword>
<comment type="function">
    <text evidence="9">Excises uracil residues from the DNA which can arise as a result of misincorporation of dUMP residues by DNA polymerase or due to deamination of cytosine.</text>
</comment>
<evidence type="ECO:0000313" key="15">
    <source>
        <dbReference type="EMBL" id="KAF4623980.1"/>
    </source>
</evidence>
<dbReference type="EMBL" id="JAACJL010000001">
    <property type="protein sequence ID" value="KAF4623980.1"/>
    <property type="molecule type" value="Genomic_DNA"/>
</dbReference>
<dbReference type="PRINTS" id="PR00380">
    <property type="entry name" value="KINESINHEAVY"/>
</dbReference>
<comment type="catalytic activity">
    <reaction evidence="9">
        <text>Hydrolyzes single-stranded DNA or mismatched double-stranded DNA and polynucleotides, releasing free uracil.</text>
        <dbReference type="EC" id="3.2.2.27"/>
    </reaction>
</comment>
<evidence type="ECO:0000256" key="3">
    <source>
        <dbReference type="ARBA" id="ARBA00022763"/>
    </source>
</evidence>
<dbReference type="GO" id="GO:0004844">
    <property type="term" value="F:uracil DNA N-glycosylase activity"/>
    <property type="evidence" value="ECO:0007669"/>
    <property type="project" value="UniProtKB-UniRule"/>
</dbReference>
<feature type="compositionally biased region" description="Low complexity" evidence="13">
    <location>
        <begin position="887"/>
        <end position="900"/>
    </location>
</feature>
<evidence type="ECO:0000256" key="2">
    <source>
        <dbReference type="ARBA" id="ARBA00022741"/>
    </source>
</evidence>
<evidence type="ECO:0000313" key="16">
    <source>
        <dbReference type="Proteomes" id="UP000521872"/>
    </source>
</evidence>
<dbReference type="CDD" id="cd10027">
    <property type="entry name" value="UDG-F1-like"/>
    <property type="match status" value="1"/>
</dbReference>
<reference evidence="15 16" key="1">
    <citation type="submission" date="2019-12" db="EMBL/GenBank/DDBJ databases">
        <authorList>
            <person name="Floudas D."/>
            <person name="Bentzer J."/>
            <person name="Ahren D."/>
            <person name="Johansson T."/>
            <person name="Persson P."/>
            <person name="Tunlid A."/>
        </authorList>
    </citation>
    <scope>NUCLEOTIDE SEQUENCE [LARGE SCALE GENOMIC DNA]</scope>
    <source>
        <strain evidence="15 16">CBS 102.39</strain>
    </source>
</reference>
<dbReference type="NCBIfam" id="NF003589">
    <property type="entry name" value="PRK05254.1-2"/>
    <property type="match status" value="1"/>
</dbReference>
<dbReference type="SUPFAM" id="SSF52141">
    <property type="entry name" value="Uracil-DNA glycosylase-like"/>
    <property type="match status" value="1"/>
</dbReference>
<feature type="coiled-coil region" evidence="12">
    <location>
        <begin position="669"/>
        <end position="715"/>
    </location>
</feature>
<dbReference type="GO" id="GO:0003777">
    <property type="term" value="F:microtubule motor activity"/>
    <property type="evidence" value="ECO:0007669"/>
    <property type="project" value="InterPro"/>
</dbReference>
<keyword evidence="3 9" id="KW-0227">DNA damage</keyword>
<dbReference type="Gene3D" id="3.40.470.10">
    <property type="entry name" value="Uracil-DNA glycosylase-like domain"/>
    <property type="match status" value="1"/>
</dbReference>
<evidence type="ECO:0000256" key="5">
    <source>
        <dbReference type="ARBA" id="ARBA00022840"/>
    </source>
</evidence>
<feature type="region of interest" description="Disordered" evidence="13">
    <location>
        <begin position="1063"/>
        <end position="1099"/>
    </location>
</feature>
<dbReference type="NCBIfam" id="TIGR00628">
    <property type="entry name" value="ung"/>
    <property type="match status" value="1"/>
</dbReference>
<evidence type="ECO:0000256" key="10">
    <source>
        <dbReference type="PROSITE-ProRule" id="PRU00283"/>
    </source>
</evidence>
<dbReference type="EC" id="3.2.2.27" evidence="9"/>
<evidence type="ECO:0000256" key="12">
    <source>
        <dbReference type="SAM" id="Coils"/>
    </source>
</evidence>
<dbReference type="InterPro" id="IPR019821">
    <property type="entry name" value="Kinesin_motor_CS"/>
</dbReference>
<dbReference type="SUPFAM" id="SSF52540">
    <property type="entry name" value="P-loop containing nucleoside triphosphate hydrolases"/>
    <property type="match status" value="1"/>
</dbReference>
<dbReference type="InterPro" id="IPR027417">
    <property type="entry name" value="P-loop_NTPase"/>
</dbReference>
<dbReference type="InterPro" id="IPR036895">
    <property type="entry name" value="Uracil-DNA_glycosylase-like_sf"/>
</dbReference>
<dbReference type="Gene3D" id="3.40.850.10">
    <property type="entry name" value="Kinesin motor domain"/>
    <property type="match status" value="1"/>
</dbReference>
<feature type="compositionally biased region" description="Low complexity" evidence="13">
    <location>
        <begin position="31"/>
        <end position="73"/>
    </location>
</feature>
<feature type="compositionally biased region" description="Low complexity" evidence="13">
    <location>
        <begin position="1066"/>
        <end position="1075"/>
    </location>
</feature>
<dbReference type="NCBIfam" id="NF003592">
    <property type="entry name" value="PRK05254.1-5"/>
    <property type="match status" value="1"/>
</dbReference>
<evidence type="ECO:0000256" key="8">
    <source>
        <dbReference type="ARBA" id="ARBA00023242"/>
    </source>
</evidence>
<evidence type="ECO:0000256" key="7">
    <source>
        <dbReference type="ARBA" id="ARBA00023204"/>
    </source>
</evidence>
<evidence type="ECO:0000256" key="6">
    <source>
        <dbReference type="ARBA" id="ARBA00023128"/>
    </source>
</evidence>
<keyword evidence="6 9" id="KW-0496">Mitochondrion</keyword>
<organism evidence="15 16">
    <name type="scientific">Agrocybe pediades</name>
    <dbReference type="NCBI Taxonomy" id="84607"/>
    <lineage>
        <taxon>Eukaryota</taxon>
        <taxon>Fungi</taxon>
        <taxon>Dikarya</taxon>
        <taxon>Basidiomycota</taxon>
        <taxon>Agaricomycotina</taxon>
        <taxon>Agaricomycetes</taxon>
        <taxon>Agaricomycetidae</taxon>
        <taxon>Agaricales</taxon>
        <taxon>Agaricineae</taxon>
        <taxon>Strophariaceae</taxon>
        <taxon>Agrocybe</taxon>
    </lineage>
</organism>
<dbReference type="InterPro" id="IPR018085">
    <property type="entry name" value="Ura-DNA_Glyclase_AS"/>
</dbReference>
<feature type="region of interest" description="Disordered" evidence="13">
    <location>
        <begin position="741"/>
        <end position="970"/>
    </location>
</feature>
<dbReference type="Proteomes" id="UP000521872">
    <property type="component" value="Unassembled WGS sequence"/>
</dbReference>
<sequence>MVKSRCSQNAPRVPSILPDQEIVPKLIMSGKPAATRASTRTKPTPAATRSTRARTAIVKSATPTPDSAPATTTRQTKKPLVSKDNSLDASSTLPKAKAKAAPARKAGKQAKAATESDREPIMAYLRIRPRIGEEPASAPYLTPLSDTTVNMTDPQDPQNSRLKYRFSAVPPSSIYKFSHVFPPETTQSDFFKKTTLPLVQDVLMGQNGLLFTYGVTNSGKTYTVQGGADQGAAGILPRSLDVIFNSIEGLHGDGRYRPVRLHGIELSDDMDYKAPPMAPEPALADVLGSFDNMNDPDFDVDPTTVTVDRNYEYTIWISYAEVYNEKIYDLLASVRDESSAYAEGATTVPRGGAKSLLLTRQALPLRASPPSDNDDSESNGKYISGLRQFRVHSASQAKALVKLGQLHRRVFGTLANRESSRSHGMVIVKVVRGHRGERDDPTSLQISRLTLVDLAGSERTKHTHTTGDRLKEAGNINKSLMVLGQCLEVMRSNQRKLAMSLSNETAKDSRLDTRDLKKGLAVVPFRHSKLTEALMDYFAGDGRTVMIVNVNPYDTGYDENSHVMKFAALAREVYVTPAPAPVHRVPTVGPGNLHGKKIKQLGPLTLKDPEIAPRPFTRKVTISMGGHDTGRKPVEAVLETTLTLNSEDEPTEENDKFTEEDDDPINPLVDALFDEVEQLRLQLFEAEMRCALVEAETREEVMREMEERMRAMEAVYSRRLMRELEQHAQMTDAKIDMLHQSGLFGSPQKGSRRPAVEEDISEEEDVEMSLIDYGDEDEDDDGGDRSMSLSPLQKKPTKGSRKSSVAPTPIIEKREFVPDPPMLPSDTEDAELTDDDTASVAQSGTTACEDDEEEDDNDDEEYDDDYTEQDDESDEWEPPASKTPQGKKIVSHISSPSPVSKGRKAATASGSSSKNPRMSKLAQEMGEMNIGAGSSTSASKPPKKAAVNSKPVDKVERAEGDDDDDELMLPAAPKKKKRIISNKPVLTEEDIDRLAQKAGEVAQGAGTIKRFGRMPKITTKDSETGNSSAVKTTTSATTSTTTQEGSSKKIVTRAATLTELWKKAPSTSTSVGTSGTKRKSIKQTEVTTSTPSGSVASSSKSVSDKVTAAIIQSTLDTLENDTMEESWRTVLAEEFSKAYFKELKSFLLKEMCSHTVYPSVENIYSWSRFTPLDQVKVVILGQDPYHDVGQAHGLSFSVLPPTKPPPSLKNIYKQLETDIPGFKTPKTGDLSPVAKQGVLWLNTSLTVQAHKAASHARKGWETFTAQAIRAVLKREGSSQPGVVLMAWGLPAQKTFTSIGVDEKKHLLLKSAHPSPLSAHRGFLGNGHFKKANEWLTEKYGKEAAIDWSVLSA</sequence>
<evidence type="ECO:0000256" key="11">
    <source>
        <dbReference type="PROSITE-ProRule" id="PRU10072"/>
    </source>
</evidence>
<keyword evidence="2 10" id="KW-0547">Nucleotide-binding</keyword>
<evidence type="ECO:0000256" key="1">
    <source>
        <dbReference type="ARBA" id="ARBA00008184"/>
    </source>
</evidence>
<keyword evidence="5 10" id="KW-0067">ATP-binding</keyword>
<dbReference type="PROSITE" id="PS50067">
    <property type="entry name" value="KINESIN_MOTOR_2"/>
    <property type="match status" value="1"/>
</dbReference>
<feature type="compositionally biased region" description="Low complexity" evidence="13">
    <location>
        <begin position="99"/>
        <end position="113"/>
    </location>
</feature>
<evidence type="ECO:0000256" key="4">
    <source>
        <dbReference type="ARBA" id="ARBA00022801"/>
    </source>
</evidence>
<feature type="region of interest" description="Disordered" evidence="13">
    <location>
        <begin position="135"/>
        <end position="159"/>
    </location>
</feature>
<dbReference type="FunFam" id="3.40.470.10:FF:000007">
    <property type="entry name" value="Uracil-DNA glycosylase"/>
    <property type="match status" value="1"/>
</dbReference>
<keyword evidence="12" id="KW-0175">Coiled coil</keyword>
<protein>
    <recommendedName>
        <fullName evidence="9">Uracil-DNA glycosylase</fullName>
        <shortName evidence="9">UDG</shortName>
        <ecNumber evidence="9">3.2.2.27</ecNumber>
    </recommendedName>
</protein>
<dbReference type="NCBIfam" id="NF003588">
    <property type="entry name" value="PRK05254.1-1"/>
    <property type="match status" value="1"/>
</dbReference>
<dbReference type="SMART" id="SM00129">
    <property type="entry name" value="KISc"/>
    <property type="match status" value="1"/>
</dbReference>
<comment type="caution">
    <text evidence="15">The sequence shown here is derived from an EMBL/GenBank/DDBJ whole genome shotgun (WGS) entry which is preliminary data.</text>
</comment>
<comment type="similarity">
    <text evidence="10">Belongs to the TRAFAC class myosin-kinesin ATPase superfamily. Kinesin family.</text>
</comment>
<dbReference type="InterPro" id="IPR002043">
    <property type="entry name" value="UDG_fam1"/>
</dbReference>
<evidence type="ECO:0000256" key="9">
    <source>
        <dbReference type="HAMAP-Rule" id="MF_03166"/>
    </source>
</evidence>
<keyword evidence="8 9" id="KW-0539">Nucleus</keyword>
<evidence type="ECO:0000259" key="14">
    <source>
        <dbReference type="PROSITE" id="PS50067"/>
    </source>
</evidence>
<comment type="subcellular location">
    <subcellularLocation>
        <location evidence="9">Mitochondrion</location>
    </subcellularLocation>
    <subcellularLocation>
        <location evidence="9">Nucleus</location>
    </subcellularLocation>
</comment>
<keyword evidence="4 9" id="KW-0378">Hydrolase</keyword>
<accession>A0A8H4R893</accession>
<dbReference type="HAMAP" id="MF_00148">
    <property type="entry name" value="UDG"/>
    <property type="match status" value="1"/>
</dbReference>
<feature type="compositionally biased region" description="Low complexity" evidence="13">
    <location>
        <begin position="1086"/>
        <end position="1099"/>
    </location>
</feature>
<feature type="active site" description="Proton acceptor" evidence="9 11">
    <location>
        <position position="1183"/>
    </location>
</feature>
<feature type="compositionally biased region" description="Polar residues" evidence="13">
    <location>
        <begin position="83"/>
        <end position="93"/>
    </location>
</feature>
<dbReference type="GO" id="GO:0005524">
    <property type="term" value="F:ATP binding"/>
    <property type="evidence" value="ECO:0007669"/>
    <property type="project" value="UniProtKB-UniRule"/>
</dbReference>
<dbReference type="InterPro" id="IPR005122">
    <property type="entry name" value="Uracil-DNA_glycosylase-like"/>
</dbReference>
<dbReference type="SMART" id="SM00987">
    <property type="entry name" value="UreE_C"/>
    <property type="match status" value="1"/>
</dbReference>
<evidence type="ECO:0000256" key="13">
    <source>
        <dbReference type="SAM" id="MobiDB-lite"/>
    </source>
</evidence>
<feature type="domain" description="Kinesin motor" evidence="14">
    <location>
        <begin position="120"/>
        <end position="573"/>
    </location>
</feature>
<dbReference type="InterPro" id="IPR036961">
    <property type="entry name" value="Kinesin_motor_dom_sf"/>
</dbReference>
<dbReference type="SMART" id="SM00986">
    <property type="entry name" value="UDG"/>
    <property type="match status" value="1"/>
</dbReference>
<dbReference type="PANTHER" id="PTHR11264">
    <property type="entry name" value="URACIL-DNA GLYCOSYLASE"/>
    <property type="match status" value="1"/>
</dbReference>
<feature type="compositionally biased region" description="Low complexity" evidence="13">
    <location>
        <begin position="1027"/>
        <end position="1042"/>
    </location>
</feature>
<proteinExistence type="inferred from homology"/>
<dbReference type="PROSITE" id="PS00411">
    <property type="entry name" value="KINESIN_MOTOR_1"/>
    <property type="match status" value="1"/>
</dbReference>
<feature type="compositionally biased region" description="Acidic residues" evidence="13">
    <location>
        <begin position="757"/>
        <end position="782"/>
    </location>
</feature>
<dbReference type="Pfam" id="PF00225">
    <property type="entry name" value="Kinesin"/>
    <property type="match status" value="1"/>
</dbReference>
<feature type="compositionally biased region" description="Polar residues" evidence="13">
    <location>
        <begin position="144"/>
        <end position="159"/>
    </location>
</feature>
<feature type="region of interest" description="Disordered" evidence="13">
    <location>
        <begin position="29"/>
        <end position="117"/>
    </location>
</feature>
<feature type="binding site" evidence="10">
    <location>
        <begin position="214"/>
        <end position="221"/>
    </location>
    <ligand>
        <name>ATP</name>
        <dbReference type="ChEBI" id="CHEBI:30616"/>
    </ligand>
</feature>
<dbReference type="InterPro" id="IPR001752">
    <property type="entry name" value="Kinesin_motor_dom"/>
</dbReference>
<dbReference type="GO" id="GO:0097510">
    <property type="term" value="P:base-excision repair, AP site formation via deaminated base removal"/>
    <property type="evidence" value="ECO:0007669"/>
    <property type="project" value="TreeGrafter"/>
</dbReference>
<comment type="similarity">
    <text evidence="1 9">Belongs to the uracil-DNA glycosylase (UDG) superfamily. UNG family.</text>
</comment>
<dbReference type="PROSITE" id="PS00130">
    <property type="entry name" value="U_DNA_GLYCOSYLASE"/>
    <property type="match status" value="1"/>
</dbReference>
<feature type="compositionally biased region" description="Acidic residues" evidence="13">
    <location>
        <begin position="848"/>
        <end position="877"/>
    </location>
</feature>
<gene>
    <name evidence="9" type="primary">UNG1</name>
    <name evidence="15" type="ORF">D9613_001690</name>
</gene>
<keyword evidence="16" id="KW-1185">Reference proteome</keyword>
<dbReference type="GO" id="GO:0005634">
    <property type="term" value="C:nucleus"/>
    <property type="evidence" value="ECO:0007669"/>
    <property type="project" value="UniProtKB-SubCell"/>
</dbReference>
<dbReference type="PANTHER" id="PTHR11264:SF0">
    <property type="entry name" value="URACIL-DNA GLYCOSYLASE"/>
    <property type="match status" value="1"/>
</dbReference>
<feature type="compositionally biased region" description="Acidic residues" evidence="13">
    <location>
        <begin position="826"/>
        <end position="837"/>
    </location>
</feature>
<name>A0A8H4R893_9AGAR</name>
<keyword evidence="7 9" id="KW-0234">DNA repair</keyword>
<dbReference type="GO" id="GO:0007018">
    <property type="term" value="P:microtubule-based movement"/>
    <property type="evidence" value="ECO:0007669"/>
    <property type="project" value="InterPro"/>
</dbReference>
<feature type="compositionally biased region" description="Low complexity" evidence="13">
    <location>
        <begin position="932"/>
        <end position="950"/>
    </location>
</feature>